<evidence type="ECO:0000259" key="1">
    <source>
        <dbReference type="Pfam" id="PF13280"/>
    </source>
</evidence>
<name>A0ABT9ZRQ3_9BACI</name>
<dbReference type="InterPro" id="IPR051534">
    <property type="entry name" value="CBASS_pafABC_assoc_protein"/>
</dbReference>
<feature type="domain" description="WCX" evidence="2">
    <location>
        <begin position="254"/>
        <end position="325"/>
    </location>
</feature>
<comment type="caution">
    <text evidence="3">The sequence shown here is derived from an EMBL/GenBank/DDBJ whole genome shotgun (WGS) entry which is preliminary data.</text>
</comment>
<dbReference type="RefSeq" id="WP_307322049.1">
    <property type="nucleotide sequence ID" value="NZ_JAUSUG010000002.1"/>
</dbReference>
<feature type="domain" description="WYL" evidence="1">
    <location>
        <begin position="148"/>
        <end position="220"/>
    </location>
</feature>
<evidence type="ECO:0000259" key="2">
    <source>
        <dbReference type="Pfam" id="PF25583"/>
    </source>
</evidence>
<gene>
    <name evidence="3" type="ORF">J2S74_000793</name>
</gene>
<dbReference type="EMBL" id="JAUSUG010000002">
    <property type="protein sequence ID" value="MDQ0253421.1"/>
    <property type="molecule type" value="Genomic_DNA"/>
</dbReference>
<dbReference type="GO" id="GO:0003677">
    <property type="term" value="F:DNA binding"/>
    <property type="evidence" value="ECO:0007669"/>
    <property type="project" value="UniProtKB-KW"/>
</dbReference>
<sequence>MEKKLNNKQRLLRVQDLLKKYTDEDTELSLEELLDKFYEENGVHIGRKALRDDLRELEESRLFDVTENQEKEGVEKYYSHQHRLFEIHELRLLVDAVSSAKFITKKETEKLVTKIQALTSKNLAKQLENRIILSDSAKTENDKVKHIIHELHTAIQKQQEITFQYGKYNLAKQFVLNRDGAFYNVKPYALVWNNDFYYLIGEYIPRKEIRHYRVDRMRNISSTEGTFLPDPNFDTTKYTQKLFHMYAGEESILEIEFAADLINVVIDRFGREASIRPTEEGTFRLSTTAVISDGLVRWLLTWGCDAKVLTPPFLVERMKEESEKLYNRYHS</sequence>
<proteinExistence type="predicted"/>
<dbReference type="InterPro" id="IPR026881">
    <property type="entry name" value="WYL_dom"/>
</dbReference>
<dbReference type="InterPro" id="IPR057727">
    <property type="entry name" value="WCX_dom"/>
</dbReference>
<keyword evidence="3" id="KW-0238">DNA-binding</keyword>
<evidence type="ECO:0000313" key="4">
    <source>
        <dbReference type="Proteomes" id="UP001230005"/>
    </source>
</evidence>
<dbReference type="PROSITE" id="PS52050">
    <property type="entry name" value="WYL"/>
    <property type="match status" value="1"/>
</dbReference>
<keyword evidence="4" id="KW-1185">Reference proteome</keyword>
<dbReference type="PANTHER" id="PTHR34580">
    <property type="match status" value="1"/>
</dbReference>
<protein>
    <submittedName>
        <fullName evidence="3">DNA-binding transcriptional regulator YafY</fullName>
    </submittedName>
</protein>
<dbReference type="Pfam" id="PF25583">
    <property type="entry name" value="WCX"/>
    <property type="match status" value="1"/>
</dbReference>
<organism evidence="3 4">
    <name type="scientific">Evansella vedderi</name>
    <dbReference type="NCBI Taxonomy" id="38282"/>
    <lineage>
        <taxon>Bacteria</taxon>
        <taxon>Bacillati</taxon>
        <taxon>Bacillota</taxon>
        <taxon>Bacilli</taxon>
        <taxon>Bacillales</taxon>
        <taxon>Bacillaceae</taxon>
        <taxon>Evansella</taxon>
    </lineage>
</organism>
<reference evidence="3 4" key="1">
    <citation type="submission" date="2023-07" db="EMBL/GenBank/DDBJ databases">
        <title>Genomic Encyclopedia of Type Strains, Phase IV (KMG-IV): sequencing the most valuable type-strain genomes for metagenomic binning, comparative biology and taxonomic classification.</title>
        <authorList>
            <person name="Goeker M."/>
        </authorList>
    </citation>
    <scope>NUCLEOTIDE SEQUENCE [LARGE SCALE GENOMIC DNA]</scope>
    <source>
        <strain evidence="3 4">DSM 9768</strain>
    </source>
</reference>
<dbReference type="Proteomes" id="UP001230005">
    <property type="component" value="Unassembled WGS sequence"/>
</dbReference>
<dbReference type="Pfam" id="PF13280">
    <property type="entry name" value="WYL"/>
    <property type="match status" value="1"/>
</dbReference>
<dbReference type="PANTHER" id="PTHR34580:SF1">
    <property type="entry name" value="PROTEIN PAFC"/>
    <property type="match status" value="1"/>
</dbReference>
<evidence type="ECO:0000313" key="3">
    <source>
        <dbReference type="EMBL" id="MDQ0253421.1"/>
    </source>
</evidence>
<accession>A0ABT9ZRQ3</accession>